<feature type="compositionally biased region" description="Polar residues" evidence="1">
    <location>
        <begin position="273"/>
        <end position="286"/>
    </location>
</feature>
<feature type="region of interest" description="Disordered" evidence="1">
    <location>
        <begin position="264"/>
        <end position="286"/>
    </location>
</feature>
<dbReference type="AlphaFoldDB" id="A0A7W7FXW6"/>
<dbReference type="NCBIfam" id="NF033634">
    <property type="entry name" value="SLATT_1"/>
    <property type="match status" value="1"/>
</dbReference>
<accession>A0A7W7FXW6</accession>
<evidence type="ECO:0000313" key="4">
    <source>
        <dbReference type="Proteomes" id="UP000533598"/>
    </source>
</evidence>
<organism evidence="3 4">
    <name type="scientific">Crossiella cryophila</name>
    <dbReference type="NCBI Taxonomy" id="43355"/>
    <lineage>
        <taxon>Bacteria</taxon>
        <taxon>Bacillati</taxon>
        <taxon>Actinomycetota</taxon>
        <taxon>Actinomycetes</taxon>
        <taxon>Pseudonocardiales</taxon>
        <taxon>Pseudonocardiaceae</taxon>
        <taxon>Crossiella</taxon>
    </lineage>
</organism>
<feature type="transmembrane region" description="Helical" evidence="2">
    <location>
        <begin position="40"/>
        <end position="61"/>
    </location>
</feature>
<proteinExistence type="predicted"/>
<comment type="caution">
    <text evidence="3">The sequence shown here is derived from an EMBL/GenBank/DDBJ whole genome shotgun (WGS) entry which is preliminary data.</text>
</comment>
<dbReference type="Pfam" id="PF14015">
    <property type="entry name" value="DUF4231"/>
    <property type="match status" value="1"/>
</dbReference>
<feature type="transmembrane region" description="Helical" evidence="2">
    <location>
        <begin position="192"/>
        <end position="213"/>
    </location>
</feature>
<keyword evidence="4" id="KW-1185">Reference proteome</keyword>
<reference evidence="3 4" key="1">
    <citation type="submission" date="2020-08" db="EMBL/GenBank/DDBJ databases">
        <title>Sequencing the genomes of 1000 actinobacteria strains.</title>
        <authorList>
            <person name="Klenk H.-P."/>
        </authorList>
    </citation>
    <scope>NUCLEOTIDE SEQUENCE [LARGE SCALE GENOMIC DNA]</scope>
    <source>
        <strain evidence="3 4">DSM 44230</strain>
    </source>
</reference>
<dbReference type="Proteomes" id="UP000533598">
    <property type="component" value="Unassembled WGS sequence"/>
</dbReference>
<name>A0A7W7FXW6_9PSEU</name>
<evidence type="ECO:0008006" key="5">
    <source>
        <dbReference type="Google" id="ProtNLM"/>
    </source>
</evidence>
<keyword evidence="2" id="KW-1133">Transmembrane helix</keyword>
<feature type="transmembrane region" description="Helical" evidence="2">
    <location>
        <begin position="67"/>
        <end position="90"/>
    </location>
</feature>
<evidence type="ECO:0000256" key="2">
    <source>
        <dbReference type="SAM" id="Phobius"/>
    </source>
</evidence>
<keyword evidence="2" id="KW-0472">Membrane</keyword>
<evidence type="ECO:0000313" key="3">
    <source>
        <dbReference type="EMBL" id="MBB4679419.1"/>
    </source>
</evidence>
<sequence length="286" mass="32653">MTTEQEQQRGVAASEQLLVMNHQIRQIEHHIAIARRRRRLAILSYFLGPVLLLLLYVLFWLPWFDAVTLTAICVPGFPLAIGFCVLAAFLSRNPGGPAGTLQDKKQGRQTESQLELELAKARDSRKLKVALGTYESRTRKLIYKEDAYADIDKLRKDSKLYRHVNNLLQGVLIVGSLAATGSSALSAELEQLRWVTFGITFFVGVSSGFMGYYKYKERSFYLQQTADAIEHEWEAFEVGVGRYKRAKDEDQALSDFVEEVHRLKSEQRKRQQNLEQPPETRSANEV</sequence>
<dbReference type="RefSeq" id="WP_246492607.1">
    <property type="nucleotide sequence ID" value="NZ_BAAAUI010000001.1"/>
</dbReference>
<feature type="transmembrane region" description="Helical" evidence="2">
    <location>
        <begin position="164"/>
        <end position="186"/>
    </location>
</feature>
<dbReference type="InterPro" id="IPR025325">
    <property type="entry name" value="DUF4231"/>
</dbReference>
<protein>
    <recommendedName>
        <fullName evidence="5">DUF4231 domain-containing protein</fullName>
    </recommendedName>
</protein>
<dbReference type="EMBL" id="JACHMH010000001">
    <property type="protein sequence ID" value="MBB4679419.1"/>
    <property type="molecule type" value="Genomic_DNA"/>
</dbReference>
<evidence type="ECO:0000256" key="1">
    <source>
        <dbReference type="SAM" id="MobiDB-lite"/>
    </source>
</evidence>
<keyword evidence="2" id="KW-0812">Transmembrane</keyword>
<gene>
    <name evidence="3" type="ORF">HNR67_005537</name>
</gene>